<name>A0A084QG68_STAC4</name>
<evidence type="ECO:0000256" key="9">
    <source>
        <dbReference type="ARBA" id="ARBA00023204"/>
    </source>
</evidence>
<accession>A0A084QG68</accession>
<organism evidence="15 16">
    <name type="scientific">Stachybotrys chlorohalonatus (strain IBT 40285)</name>
    <dbReference type="NCBI Taxonomy" id="1283841"/>
    <lineage>
        <taxon>Eukaryota</taxon>
        <taxon>Fungi</taxon>
        <taxon>Dikarya</taxon>
        <taxon>Ascomycota</taxon>
        <taxon>Pezizomycotina</taxon>
        <taxon>Sordariomycetes</taxon>
        <taxon>Hypocreomycetidae</taxon>
        <taxon>Hypocreales</taxon>
        <taxon>Stachybotryaceae</taxon>
        <taxon>Stachybotrys</taxon>
    </lineage>
</organism>
<dbReference type="InterPro" id="IPR011084">
    <property type="entry name" value="DRMBL"/>
</dbReference>
<evidence type="ECO:0000259" key="14">
    <source>
        <dbReference type="SMART" id="SM00849"/>
    </source>
</evidence>
<feature type="domain" description="Metallo-beta-lactamase" evidence="14">
    <location>
        <begin position="28"/>
        <end position="211"/>
    </location>
</feature>
<proteinExistence type="inferred from homology"/>
<feature type="compositionally biased region" description="Polar residues" evidence="13">
    <location>
        <begin position="555"/>
        <end position="570"/>
    </location>
</feature>
<evidence type="ECO:0000256" key="1">
    <source>
        <dbReference type="ARBA" id="ARBA00004123"/>
    </source>
</evidence>
<evidence type="ECO:0000256" key="13">
    <source>
        <dbReference type="SAM" id="MobiDB-lite"/>
    </source>
</evidence>
<feature type="compositionally biased region" description="Low complexity" evidence="13">
    <location>
        <begin position="649"/>
        <end position="659"/>
    </location>
</feature>
<dbReference type="GO" id="GO:0006303">
    <property type="term" value="P:double-strand break repair via nonhomologous end joining"/>
    <property type="evidence" value="ECO:0007669"/>
    <property type="project" value="TreeGrafter"/>
</dbReference>
<keyword evidence="9" id="KW-0234">DNA repair</keyword>
<dbReference type="GO" id="GO:0004519">
    <property type="term" value="F:endonuclease activity"/>
    <property type="evidence" value="ECO:0007669"/>
    <property type="project" value="UniProtKB-KW"/>
</dbReference>
<keyword evidence="3" id="KW-0540">Nuclease</keyword>
<comment type="subcellular location">
    <subcellularLocation>
        <location evidence="1">Nucleus</location>
    </subcellularLocation>
</comment>
<evidence type="ECO:0000256" key="5">
    <source>
        <dbReference type="ARBA" id="ARBA00022763"/>
    </source>
</evidence>
<dbReference type="GO" id="GO:0000723">
    <property type="term" value="P:telomere maintenance"/>
    <property type="evidence" value="ECO:0007669"/>
    <property type="project" value="TreeGrafter"/>
</dbReference>
<dbReference type="HOGENOM" id="CLU_013294_0_1_1"/>
<dbReference type="Gene3D" id="3.60.15.10">
    <property type="entry name" value="Ribonuclease Z/Hydroxyacylglutathione hydrolase-like"/>
    <property type="match status" value="1"/>
</dbReference>
<evidence type="ECO:0000256" key="12">
    <source>
        <dbReference type="ARBA" id="ARBA00042677"/>
    </source>
</evidence>
<evidence type="ECO:0000256" key="3">
    <source>
        <dbReference type="ARBA" id="ARBA00022722"/>
    </source>
</evidence>
<evidence type="ECO:0000256" key="2">
    <source>
        <dbReference type="ARBA" id="ARBA00010304"/>
    </source>
</evidence>
<dbReference type="GO" id="GO:0005634">
    <property type="term" value="C:nucleus"/>
    <property type="evidence" value="ECO:0007669"/>
    <property type="project" value="UniProtKB-SubCell"/>
</dbReference>
<dbReference type="SMART" id="SM00849">
    <property type="entry name" value="Lactamase_B"/>
    <property type="match status" value="1"/>
</dbReference>
<dbReference type="PANTHER" id="PTHR23240:SF8">
    <property type="entry name" value="PROTEIN ARTEMIS"/>
    <property type="match status" value="1"/>
</dbReference>
<evidence type="ECO:0000256" key="10">
    <source>
        <dbReference type="ARBA" id="ARBA00023242"/>
    </source>
</evidence>
<protein>
    <recommendedName>
        <fullName evidence="11">Protein artemis</fullName>
    </recommendedName>
    <alternativeName>
        <fullName evidence="12">DNA cross-link repair 1C protein</fullName>
    </alternativeName>
</protein>
<keyword evidence="16" id="KW-1185">Reference proteome</keyword>
<gene>
    <name evidence="15" type="ORF">S40285_04392</name>
</gene>
<dbReference type="InterPro" id="IPR036866">
    <property type="entry name" value="RibonucZ/Hydroxyglut_hydro"/>
</dbReference>
<dbReference type="SUPFAM" id="SSF56281">
    <property type="entry name" value="Metallo-hydrolase/oxidoreductase"/>
    <property type="match status" value="1"/>
</dbReference>
<dbReference type="Proteomes" id="UP000028524">
    <property type="component" value="Unassembled WGS sequence"/>
</dbReference>
<keyword evidence="10" id="KW-0539">Nucleus</keyword>
<evidence type="ECO:0000256" key="6">
    <source>
        <dbReference type="ARBA" id="ARBA00022801"/>
    </source>
</evidence>
<dbReference type="OrthoDB" id="5561659at2759"/>
<keyword evidence="7" id="KW-0269">Exonuclease</keyword>
<dbReference type="PANTHER" id="PTHR23240">
    <property type="entry name" value="DNA CROSS-LINK REPAIR PROTEIN PSO2/SNM1-RELATED"/>
    <property type="match status" value="1"/>
</dbReference>
<dbReference type="InParanoid" id="A0A084QG68"/>
<feature type="region of interest" description="Disordered" evidence="13">
    <location>
        <begin position="553"/>
        <end position="660"/>
    </location>
</feature>
<feature type="compositionally biased region" description="Basic and acidic residues" evidence="13">
    <location>
        <begin position="620"/>
        <end position="641"/>
    </location>
</feature>
<evidence type="ECO:0000256" key="7">
    <source>
        <dbReference type="ARBA" id="ARBA00022839"/>
    </source>
</evidence>
<dbReference type="Pfam" id="PF23023">
    <property type="entry name" value="Anti-Pycsar_Apyc1"/>
    <property type="match status" value="1"/>
</dbReference>
<dbReference type="STRING" id="1283841.A0A084QG68"/>
<dbReference type="InterPro" id="IPR001279">
    <property type="entry name" value="Metallo-B-lactamas"/>
</dbReference>
<dbReference type="GO" id="GO:0003684">
    <property type="term" value="F:damaged DNA binding"/>
    <property type="evidence" value="ECO:0007669"/>
    <property type="project" value="TreeGrafter"/>
</dbReference>
<sequence>MSTFDGLVAEFPDIRSASFPSPTRSRYPRHVASVPNRAIVDYFRQHAGTSPPLACFLSHIHSDHLAGLESLRSPFVYCSAATREMLLRLERYPCRINYAKGILEARQQTYKHLHKVLKPLPLGTPTRIELRPGHDIQVTLLDANHCPGAVMILIESQANAVLYTGDIRSEPWFVNSLAHNPGIIEYTSGIRTLDKIYLDTSYVEDVAFQTKSEGLAELIRTIKEYPPDTVFHLHAWTYGYEDVWLALAKALNSAIHVDDYKLRVYGSLRSRPSQDQYGPDWHLAPEAPALMGFMRGNEAHPGCLTSDEEVRLHSCEKGNMCSAASQPSVVKIQPIIARLPNGQDIAEAGVGGGGDDLEREVELDVLSPDDLDALLDLIISAEDMPQAKQRVMQAAVAQCATSGRPLALNLDVSSLGDDLSTSLRDAIKAIARGPGPNPAPNDSAAGHVEGPTKILPRIIHFPYSRHSSYAELCLLVDLFKPRDVWPCTVNIKEWLQNGTPGRLPLETDQLLTNICKDLSIRTLFGPYCSGDSFAHDLRLNALAGILRQEDESSQARETQLTCSNLDAEPSSSPPLLQPAMPCDSSVPPAPSTNPRAADGQIGDLPAGAASLRHPTRRGCVRADGEVQKRSFDEFRHSHDTQSADEDDSSQQTHASAASTLVRHSAARVDAYKQMLQNYLDGDHWAPIQLLSTGDNHTEPDKEL</sequence>
<keyword evidence="5" id="KW-0227">DNA damage</keyword>
<dbReference type="OMA" id="VFYFRAW"/>
<evidence type="ECO:0000256" key="11">
    <source>
        <dbReference type="ARBA" id="ARBA00039759"/>
    </source>
</evidence>
<reference evidence="15 16" key="1">
    <citation type="journal article" date="2014" name="BMC Genomics">
        <title>Comparative genome sequencing reveals chemotype-specific gene clusters in the toxigenic black mold Stachybotrys.</title>
        <authorList>
            <person name="Semeiks J."/>
            <person name="Borek D."/>
            <person name="Otwinowski Z."/>
            <person name="Grishin N.V."/>
        </authorList>
    </citation>
    <scope>NUCLEOTIDE SEQUENCE [LARGE SCALE GENOMIC DNA]</scope>
    <source>
        <strain evidence="15 16">IBT 40285</strain>
    </source>
</reference>
<dbReference type="GO" id="GO:0006310">
    <property type="term" value="P:DNA recombination"/>
    <property type="evidence" value="ECO:0007669"/>
    <property type="project" value="UniProtKB-KW"/>
</dbReference>
<keyword evidence="4" id="KW-0255">Endonuclease</keyword>
<dbReference type="Pfam" id="PF07522">
    <property type="entry name" value="DRMBL"/>
    <property type="match status" value="1"/>
</dbReference>
<dbReference type="GO" id="GO:0035312">
    <property type="term" value="F:5'-3' DNA exonuclease activity"/>
    <property type="evidence" value="ECO:0007669"/>
    <property type="project" value="TreeGrafter"/>
</dbReference>
<dbReference type="AlphaFoldDB" id="A0A084QG68"/>
<evidence type="ECO:0000256" key="8">
    <source>
        <dbReference type="ARBA" id="ARBA00023172"/>
    </source>
</evidence>
<dbReference type="EMBL" id="KL660772">
    <property type="protein sequence ID" value="KFA62953.1"/>
    <property type="molecule type" value="Genomic_DNA"/>
</dbReference>
<evidence type="ECO:0000313" key="15">
    <source>
        <dbReference type="EMBL" id="KFA62953.1"/>
    </source>
</evidence>
<dbReference type="GO" id="GO:0036297">
    <property type="term" value="P:interstrand cross-link repair"/>
    <property type="evidence" value="ECO:0007669"/>
    <property type="project" value="TreeGrafter"/>
</dbReference>
<comment type="similarity">
    <text evidence="2">Belongs to the DNA repair metallo-beta-lactamase (DRMBL) family.</text>
</comment>
<keyword evidence="8" id="KW-0233">DNA recombination</keyword>
<keyword evidence="6" id="KW-0378">Hydrolase</keyword>
<evidence type="ECO:0000313" key="16">
    <source>
        <dbReference type="Proteomes" id="UP000028524"/>
    </source>
</evidence>
<evidence type="ECO:0000256" key="4">
    <source>
        <dbReference type="ARBA" id="ARBA00022759"/>
    </source>
</evidence>